<name>A0A927LFL9_9ACTN</name>
<evidence type="ECO:0000259" key="5">
    <source>
        <dbReference type="PROSITE" id="PS50977"/>
    </source>
</evidence>
<dbReference type="PANTHER" id="PTHR30055">
    <property type="entry name" value="HTH-TYPE TRANSCRIPTIONAL REGULATOR RUTR"/>
    <property type="match status" value="1"/>
</dbReference>
<keyword evidence="1" id="KW-0805">Transcription regulation</keyword>
<dbReference type="Pfam" id="PF14246">
    <property type="entry name" value="TetR_C_7"/>
    <property type="match status" value="1"/>
</dbReference>
<gene>
    <name evidence="6" type="ORF">IHE70_45085</name>
</gene>
<dbReference type="RefSeq" id="WP_192366195.1">
    <property type="nucleotide sequence ID" value="NZ_JACYXT010000053.1"/>
</dbReference>
<keyword evidence="2 4" id="KW-0238">DNA-binding</keyword>
<dbReference type="Proteomes" id="UP000661025">
    <property type="component" value="Unassembled WGS sequence"/>
</dbReference>
<dbReference type="EMBL" id="JACYXT010000053">
    <property type="protein sequence ID" value="MBD9730206.1"/>
    <property type="molecule type" value="Genomic_DNA"/>
</dbReference>
<reference evidence="6" key="1">
    <citation type="submission" date="2020-09" db="EMBL/GenBank/DDBJ databases">
        <title>Streptomyces canutascabiei sp. nov., which causes potato common scab and is distributed across the world.</title>
        <authorList>
            <person name="Nguyen H.P."/>
            <person name="Weisberg A.J."/>
            <person name="Chang J.H."/>
            <person name="Clarke C.R."/>
        </authorList>
    </citation>
    <scope>NUCLEOTIDE SEQUENCE</scope>
    <source>
        <strain evidence="6">ID-01-6.2a</strain>
    </source>
</reference>
<dbReference type="GO" id="GO:0045892">
    <property type="term" value="P:negative regulation of DNA-templated transcription"/>
    <property type="evidence" value="ECO:0007669"/>
    <property type="project" value="UniProtKB-ARBA"/>
</dbReference>
<dbReference type="FunFam" id="1.10.10.60:FF:000141">
    <property type="entry name" value="TetR family transcriptional regulator"/>
    <property type="match status" value="1"/>
</dbReference>
<dbReference type="Gene3D" id="1.10.357.10">
    <property type="entry name" value="Tetracycline Repressor, domain 2"/>
    <property type="match status" value="1"/>
</dbReference>
<dbReference type="AlphaFoldDB" id="A0A927LFL9"/>
<dbReference type="InterPro" id="IPR009057">
    <property type="entry name" value="Homeodomain-like_sf"/>
</dbReference>
<accession>A0A927LFL9</accession>
<dbReference type="SUPFAM" id="SSF46689">
    <property type="entry name" value="Homeodomain-like"/>
    <property type="match status" value="1"/>
</dbReference>
<dbReference type="GO" id="GO:0000976">
    <property type="term" value="F:transcription cis-regulatory region binding"/>
    <property type="evidence" value="ECO:0007669"/>
    <property type="project" value="TreeGrafter"/>
</dbReference>
<dbReference type="InterPro" id="IPR039536">
    <property type="entry name" value="TetR_C_Proteobacteria"/>
</dbReference>
<dbReference type="Pfam" id="PF00440">
    <property type="entry name" value="TetR_N"/>
    <property type="match status" value="1"/>
</dbReference>
<dbReference type="InterPro" id="IPR001647">
    <property type="entry name" value="HTH_TetR"/>
</dbReference>
<feature type="DNA-binding region" description="H-T-H motif" evidence="4">
    <location>
        <begin position="47"/>
        <end position="66"/>
    </location>
</feature>
<dbReference type="GO" id="GO:0003700">
    <property type="term" value="F:DNA-binding transcription factor activity"/>
    <property type="evidence" value="ECO:0007669"/>
    <property type="project" value="TreeGrafter"/>
</dbReference>
<evidence type="ECO:0000256" key="4">
    <source>
        <dbReference type="PROSITE-ProRule" id="PRU00335"/>
    </source>
</evidence>
<dbReference type="PROSITE" id="PS50977">
    <property type="entry name" value="HTH_TETR_2"/>
    <property type="match status" value="1"/>
</dbReference>
<proteinExistence type="predicted"/>
<keyword evidence="3" id="KW-0804">Transcription</keyword>
<dbReference type="PRINTS" id="PR00455">
    <property type="entry name" value="HTHTETR"/>
</dbReference>
<dbReference type="InterPro" id="IPR050109">
    <property type="entry name" value="HTH-type_TetR-like_transc_reg"/>
</dbReference>
<comment type="caution">
    <text evidence="6">The sequence shown here is derived from an EMBL/GenBank/DDBJ whole genome shotgun (WGS) entry which is preliminary data.</text>
</comment>
<sequence length="207" mass="22872">MSVADRAETGGDTCRAGYHAQVKEENRARIIRAARDLFLARGYDKTSLAQIAKEARVSTGTLFKRYPSKAALFAAVTAEQWQLDVEWAAPPPPGDPRYGLDHIGRDYACLVARPHTAALCRLIITELPQMPELADIVGTGFAMDRGPFFDRLRDYLEAEERAGTLDFRSADGQSRSASAVAEQFLGMISGQFLWPQLVRTDFVPPNP</sequence>
<evidence type="ECO:0000313" key="6">
    <source>
        <dbReference type="EMBL" id="MBD9730206.1"/>
    </source>
</evidence>
<evidence type="ECO:0000256" key="1">
    <source>
        <dbReference type="ARBA" id="ARBA00023015"/>
    </source>
</evidence>
<evidence type="ECO:0000256" key="3">
    <source>
        <dbReference type="ARBA" id="ARBA00023163"/>
    </source>
</evidence>
<feature type="non-terminal residue" evidence="6">
    <location>
        <position position="207"/>
    </location>
</feature>
<evidence type="ECO:0000313" key="7">
    <source>
        <dbReference type="Proteomes" id="UP000661025"/>
    </source>
</evidence>
<dbReference type="PANTHER" id="PTHR30055:SF146">
    <property type="entry name" value="HTH-TYPE TRANSCRIPTIONAL DUAL REGULATOR CECR"/>
    <property type="match status" value="1"/>
</dbReference>
<protein>
    <submittedName>
        <fullName evidence="6">TetR/AcrR family transcriptional regulator</fullName>
    </submittedName>
</protein>
<feature type="domain" description="HTH tetR-type" evidence="5">
    <location>
        <begin position="24"/>
        <end position="84"/>
    </location>
</feature>
<dbReference type="Gene3D" id="1.10.10.60">
    <property type="entry name" value="Homeodomain-like"/>
    <property type="match status" value="1"/>
</dbReference>
<evidence type="ECO:0000256" key="2">
    <source>
        <dbReference type="ARBA" id="ARBA00023125"/>
    </source>
</evidence>
<organism evidence="6 7">
    <name type="scientific">Streptomyces caniscabiei</name>
    <dbReference type="NCBI Taxonomy" id="2746961"/>
    <lineage>
        <taxon>Bacteria</taxon>
        <taxon>Bacillati</taxon>
        <taxon>Actinomycetota</taxon>
        <taxon>Actinomycetes</taxon>
        <taxon>Kitasatosporales</taxon>
        <taxon>Streptomycetaceae</taxon>
        <taxon>Streptomyces</taxon>
    </lineage>
</organism>